<proteinExistence type="predicted"/>
<reference evidence="2" key="1">
    <citation type="submission" date="2020-06" db="EMBL/GenBank/DDBJ databases">
        <title>Nostoc edaphicum CCNP1411 genome.</title>
        <authorList>
            <person name="Fidor A."/>
            <person name="Grabski M."/>
            <person name="Gawor J."/>
            <person name="Gromadka R."/>
            <person name="Wegrzyn G."/>
            <person name="Mazur-Marzec H."/>
        </authorList>
    </citation>
    <scope>NUCLEOTIDE SEQUENCE [LARGE SCALE GENOMIC DNA]</scope>
    <source>
        <strain evidence="2">CCNP1411</strain>
    </source>
</reference>
<keyword evidence="2" id="KW-1185">Reference proteome</keyword>
<dbReference type="AlphaFoldDB" id="A0A7D7LJ99"/>
<dbReference type="InterPro" id="IPR011008">
    <property type="entry name" value="Dimeric_a/b-barrel"/>
</dbReference>
<keyword evidence="1" id="KW-0575">Peroxidase</keyword>
<name>A0A7D7LJ99_9NOSO</name>
<dbReference type="SUPFAM" id="SSF54909">
    <property type="entry name" value="Dimeric alpha+beta barrel"/>
    <property type="match status" value="1"/>
</dbReference>
<dbReference type="EMBL" id="CP054698">
    <property type="protein sequence ID" value="QMS90527.1"/>
    <property type="molecule type" value="Genomic_DNA"/>
</dbReference>
<evidence type="ECO:0000313" key="1">
    <source>
        <dbReference type="EMBL" id="QMS90527.1"/>
    </source>
</evidence>
<evidence type="ECO:0000313" key="2">
    <source>
        <dbReference type="Proteomes" id="UP000514713"/>
    </source>
</evidence>
<protein>
    <submittedName>
        <fullName evidence="1">Dyp-type peroxidase</fullName>
    </submittedName>
</protein>
<dbReference type="Proteomes" id="UP000514713">
    <property type="component" value="Chromosome"/>
</dbReference>
<gene>
    <name evidence="1" type="ORF">HUN01_24205</name>
</gene>
<dbReference type="GO" id="GO:0004601">
    <property type="term" value="F:peroxidase activity"/>
    <property type="evidence" value="ECO:0007669"/>
    <property type="project" value="UniProtKB-KW"/>
</dbReference>
<accession>A0A7D7LJ99</accession>
<sequence length="74" mass="8595">MHRPAKINPYGTEISDYSNLDRLPTGGVGLLFMCYQSDIWEQFEFIQRFWSNNPTFLEPAMSIGSGKFTRLIEM</sequence>
<organism evidence="1 2">
    <name type="scientific">Nostoc edaphicum CCNP1411</name>
    <dbReference type="NCBI Taxonomy" id="1472755"/>
    <lineage>
        <taxon>Bacteria</taxon>
        <taxon>Bacillati</taxon>
        <taxon>Cyanobacteriota</taxon>
        <taxon>Cyanophyceae</taxon>
        <taxon>Nostocales</taxon>
        <taxon>Nostocaceae</taxon>
        <taxon>Nostoc</taxon>
    </lineage>
</organism>
<keyword evidence="1" id="KW-0560">Oxidoreductase</keyword>
<dbReference type="KEGG" id="ned:HUN01_24205"/>